<accession>A0AAV6YDR9</accession>
<organism evidence="2 3">
    <name type="scientific">Buddleja alternifolia</name>
    <dbReference type="NCBI Taxonomy" id="168488"/>
    <lineage>
        <taxon>Eukaryota</taxon>
        <taxon>Viridiplantae</taxon>
        <taxon>Streptophyta</taxon>
        <taxon>Embryophyta</taxon>
        <taxon>Tracheophyta</taxon>
        <taxon>Spermatophyta</taxon>
        <taxon>Magnoliopsida</taxon>
        <taxon>eudicotyledons</taxon>
        <taxon>Gunneridae</taxon>
        <taxon>Pentapetalae</taxon>
        <taxon>asterids</taxon>
        <taxon>lamiids</taxon>
        <taxon>Lamiales</taxon>
        <taxon>Scrophulariaceae</taxon>
        <taxon>Buddlejeae</taxon>
        <taxon>Buddleja</taxon>
    </lineage>
</organism>
<protein>
    <submittedName>
        <fullName evidence="2">Uncharacterized protein</fullName>
    </submittedName>
</protein>
<dbReference type="Proteomes" id="UP000826271">
    <property type="component" value="Unassembled WGS sequence"/>
</dbReference>
<evidence type="ECO:0000313" key="3">
    <source>
        <dbReference type="Proteomes" id="UP000826271"/>
    </source>
</evidence>
<feature type="compositionally biased region" description="Polar residues" evidence="1">
    <location>
        <begin position="312"/>
        <end position="325"/>
    </location>
</feature>
<name>A0AAV6YDR9_9LAMI</name>
<evidence type="ECO:0000256" key="1">
    <source>
        <dbReference type="SAM" id="MobiDB-lite"/>
    </source>
</evidence>
<dbReference type="InterPro" id="IPR038936">
    <property type="entry name" value="MPH1"/>
</dbReference>
<dbReference type="GO" id="GO:0009535">
    <property type="term" value="C:chloroplast thylakoid membrane"/>
    <property type="evidence" value="ECO:0007669"/>
    <property type="project" value="InterPro"/>
</dbReference>
<reference evidence="2" key="1">
    <citation type="submission" date="2019-10" db="EMBL/GenBank/DDBJ databases">
        <authorList>
            <person name="Zhang R."/>
            <person name="Pan Y."/>
            <person name="Wang J."/>
            <person name="Ma R."/>
            <person name="Yu S."/>
        </authorList>
    </citation>
    <scope>NUCLEOTIDE SEQUENCE</scope>
    <source>
        <strain evidence="2">LA-IB0</strain>
        <tissue evidence="2">Leaf</tissue>
    </source>
</reference>
<dbReference type="AlphaFoldDB" id="A0AAV6YDR9"/>
<gene>
    <name evidence="2" type="ORF">BUALT_Bualt01G0150700</name>
</gene>
<evidence type="ECO:0000313" key="2">
    <source>
        <dbReference type="EMBL" id="KAG8391081.1"/>
    </source>
</evidence>
<dbReference type="EMBL" id="WHWC01000001">
    <property type="protein sequence ID" value="KAG8391081.1"/>
    <property type="molecule type" value="Genomic_DNA"/>
</dbReference>
<dbReference type="PANTHER" id="PTHR35753:SF2">
    <property type="entry name" value="PROTEIN MAINTENANCE OF PSII UNDER HIGH LIGHT 1"/>
    <property type="match status" value="1"/>
</dbReference>
<proteinExistence type="predicted"/>
<feature type="compositionally biased region" description="Low complexity" evidence="1">
    <location>
        <begin position="285"/>
        <end position="311"/>
    </location>
</feature>
<feature type="region of interest" description="Disordered" evidence="1">
    <location>
        <begin position="280"/>
        <end position="325"/>
    </location>
</feature>
<comment type="caution">
    <text evidence="2">The sequence shown here is derived from an EMBL/GenBank/DDBJ whole genome shotgun (WGS) entry which is preliminary data.</text>
</comment>
<keyword evidence="3" id="KW-1185">Reference proteome</keyword>
<sequence>MAIALAGTISASAASSSSRLLFKYKYQPKKRQSLHFSLKVRADSNDDDCNTEECAPDKEVLISSFLFHFSWTIGHESVSFELPGRGLYDNERRFKFLGELVMQIDSRSIRWSSTWAQIGALAVIFQSSQGKNVLLSLLQMRMVQAYSSQLPILVGTVSMEWLAGEKTKVVGTFPPRNKKGWTGYVEKDTAGQTNIYSVEPAVYISESAISSGTAGSSSDGAENTAAIVAGLALIAIASASSILLQVAKNPPPVVQTADYSGPSLSYYINKFKPPETIEVSAPPVTESSTTTLETETSVQQVSTTQPEVQVEAQQETSSPLGSNVS</sequence>
<dbReference type="PANTHER" id="PTHR35753">
    <property type="entry name" value="PROTEIN MAINTENANCE OF PSII UNDER HIGH LIGHT 1"/>
    <property type="match status" value="1"/>
</dbReference>
<dbReference type="GO" id="GO:0061635">
    <property type="term" value="P:regulation of protein complex stability"/>
    <property type="evidence" value="ECO:0007669"/>
    <property type="project" value="InterPro"/>
</dbReference>